<comment type="caution">
    <text evidence="4">The sequence shown here is derived from an EMBL/GenBank/DDBJ whole genome shotgun (WGS) entry which is preliminary data.</text>
</comment>
<keyword evidence="5" id="KW-1185">Reference proteome</keyword>
<dbReference type="InterPro" id="IPR036188">
    <property type="entry name" value="FAD/NAD-bd_sf"/>
</dbReference>
<dbReference type="PANTHER" id="PTHR43476">
    <property type="entry name" value="3-(3-HYDROXY-PHENYL)PROPIONATE/3-HYDROXYCINNAMIC ACID HYDROXYLASE"/>
    <property type="match status" value="1"/>
</dbReference>
<dbReference type="PRINTS" id="PR00420">
    <property type="entry name" value="RNGMNOXGNASE"/>
</dbReference>
<dbReference type="NCBIfam" id="NF004829">
    <property type="entry name" value="PRK06183.1-3"/>
    <property type="match status" value="1"/>
</dbReference>
<dbReference type="Pfam" id="PF01494">
    <property type="entry name" value="FAD_binding_3"/>
    <property type="match status" value="1"/>
</dbReference>
<evidence type="ECO:0000259" key="3">
    <source>
        <dbReference type="Pfam" id="PF01494"/>
    </source>
</evidence>
<name>A0ABU7LIT7_9NOCA</name>
<sequence>MRGLDVPDIPHYDVAVIGYGPTGVTAANLLGQLGLTVVVIERNPDIYGRARAISTDEEVLRIWQQIGLADRLQEDMLAGGEVAFVDADGDPIIETEAVPRGSGHPPQQFIYQPALEKVLREGIDRFPDVEVLLEHECLRVLQDGAGAELMLADLRTDSFVRVRASYVIAADGGSSPTRAQLGIGYEGRTYAERWVVIDTKVLEDWPGHDRLRFHCNPARPTVDCPTPLGHHRWEFPVRDDEDEDELVSEAAIWRVLNGQGITDTQVKILRAVVYSHHVRFADRWRVGRIFLAGDAAHAMPPWIGQGMSAGVRDAANLCWKLAAVLDGTLPEAILDSYQQERLPHVREVTDRAVKVGKIITQHNRTLAALRDRLFPIVLRIPRVADWLRDNRWIPDAFSPQGLVATPRAVESAAPGWLIPQPWVLDEKGARVRLDDVLGRRWTILHLGAAQAWPGWHTAEVPSVRLASSGTTPTAGAVVDIDATLTDWMRTKNATVIVLRPDRVVYAAAGPDSALAPPPPGMAARRTSVPERSGAADLDSGSGRALSAAHDETETLE</sequence>
<reference evidence="4 5" key="1">
    <citation type="submission" date="2023-07" db="EMBL/GenBank/DDBJ databases">
        <authorList>
            <person name="Girao M."/>
            <person name="Carvalho M.F."/>
        </authorList>
    </citation>
    <scope>NUCLEOTIDE SEQUENCE [LARGE SCALE GENOMIC DNA]</scope>
    <source>
        <strain evidence="4 5">YIM65754</strain>
    </source>
</reference>
<dbReference type="InterPro" id="IPR002938">
    <property type="entry name" value="FAD-bd"/>
</dbReference>
<dbReference type="PANTHER" id="PTHR43476:SF3">
    <property type="entry name" value="FAD-BINDING MONOOXYGENASE"/>
    <property type="match status" value="1"/>
</dbReference>
<dbReference type="EC" id="1.14.13.127" evidence="4"/>
<protein>
    <submittedName>
        <fullName evidence="4">Bifunctional 3-(3-hydroxy-phenyl)propionate/3-hydroxycinnamic acid hydroxylase</fullName>
        <ecNumber evidence="4">1.14.13.127</ecNumber>
    </submittedName>
</protein>
<dbReference type="InterPro" id="IPR050631">
    <property type="entry name" value="PheA/TfdB_FAD_monoxygenase"/>
</dbReference>
<dbReference type="SUPFAM" id="SSF51905">
    <property type="entry name" value="FAD/NAD(P)-binding domain"/>
    <property type="match status" value="1"/>
</dbReference>
<evidence type="ECO:0000313" key="4">
    <source>
        <dbReference type="EMBL" id="MEE2061468.1"/>
    </source>
</evidence>
<dbReference type="Gene3D" id="3.30.70.2450">
    <property type="match status" value="1"/>
</dbReference>
<keyword evidence="1 4" id="KW-0560">Oxidoreductase</keyword>
<gene>
    <name evidence="4" type="ORF">Q7514_28480</name>
</gene>
<dbReference type="Proteomes" id="UP001336020">
    <property type="component" value="Unassembled WGS sequence"/>
</dbReference>
<dbReference type="Gene3D" id="3.50.50.60">
    <property type="entry name" value="FAD/NAD(P)-binding domain"/>
    <property type="match status" value="1"/>
</dbReference>
<dbReference type="RefSeq" id="WP_330136625.1">
    <property type="nucleotide sequence ID" value="NZ_JAUTXY010000018.1"/>
</dbReference>
<evidence type="ECO:0000256" key="2">
    <source>
        <dbReference type="SAM" id="MobiDB-lite"/>
    </source>
</evidence>
<dbReference type="GO" id="GO:0008688">
    <property type="term" value="F:3-(3-hydroxyphenyl)propionate hydroxylase activity"/>
    <property type="evidence" value="ECO:0007669"/>
    <property type="project" value="UniProtKB-EC"/>
</dbReference>
<evidence type="ECO:0000256" key="1">
    <source>
        <dbReference type="ARBA" id="ARBA00023002"/>
    </source>
</evidence>
<feature type="region of interest" description="Disordered" evidence="2">
    <location>
        <begin position="509"/>
        <end position="556"/>
    </location>
</feature>
<feature type="domain" description="FAD-binding" evidence="3">
    <location>
        <begin position="12"/>
        <end position="352"/>
    </location>
</feature>
<evidence type="ECO:0000313" key="5">
    <source>
        <dbReference type="Proteomes" id="UP001336020"/>
    </source>
</evidence>
<proteinExistence type="predicted"/>
<accession>A0ABU7LIT7</accession>
<organism evidence="4 5">
    <name type="scientific">Rhodococcus artemisiae</name>
    <dbReference type="NCBI Taxonomy" id="714159"/>
    <lineage>
        <taxon>Bacteria</taxon>
        <taxon>Bacillati</taxon>
        <taxon>Actinomycetota</taxon>
        <taxon>Actinomycetes</taxon>
        <taxon>Mycobacteriales</taxon>
        <taxon>Nocardiaceae</taxon>
        <taxon>Rhodococcus</taxon>
    </lineage>
</organism>
<dbReference type="EMBL" id="JAUTXY010000018">
    <property type="protein sequence ID" value="MEE2061468.1"/>
    <property type="molecule type" value="Genomic_DNA"/>
</dbReference>